<dbReference type="GeneID" id="108736769"/>
<keyword evidence="11 14" id="KW-0472">Membrane</keyword>
<dbReference type="FunCoup" id="A0A7F5RKJ3">
    <property type="interactions" value="1650"/>
</dbReference>
<keyword evidence="9" id="KW-0811">Translocation</keyword>
<evidence type="ECO:0000313" key="16">
    <source>
        <dbReference type="RefSeq" id="XP_025836370.1"/>
    </source>
</evidence>
<keyword evidence="5 14" id="KW-0812">Transmembrane</keyword>
<keyword evidence="12 16" id="KW-0675">Receptor</keyword>
<dbReference type="InParanoid" id="A0A7F5RKJ3"/>
<feature type="compositionally biased region" description="Acidic residues" evidence="13">
    <location>
        <begin position="29"/>
        <end position="38"/>
    </location>
</feature>
<dbReference type="Pfam" id="PF04281">
    <property type="entry name" value="Tom22"/>
    <property type="match status" value="1"/>
</dbReference>
<evidence type="ECO:0000256" key="11">
    <source>
        <dbReference type="ARBA" id="ARBA00023136"/>
    </source>
</evidence>
<evidence type="ECO:0000256" key="5">
    <source>
        <dbReference type="ARBA" id="ARBA00022692"/>
    </source>
</evidence>
<evidence type="ECO:0000256" key="13">
    <source>
        <dbReference type="SAM" id="MobiDB-lite"/>
    </source>
</evidence>
<evidence type="ECO:0000256" key="6">
    <source>
        <dbReference type="ARBA" id="ARBA00022787"/>
    </source>
</evidence>
<evidence type="ECO:0000256" key="1">
    <source>
        <dbReference type="ARBA" id="ARBA00004572"/>
    </source>
</evidence>
<name>A0A7F5RKJ3_AGRPL</name>
<evidence type="ECO:0000256" key="7">
    <source>
        <dbReference type="ARBA" id="ARBA00022927"/>
    </source>
</evidence>
<evidence type="ECO:0000256" key="10">
    <source>
        <dbReference type="ARBA" id="ARBA00023128"/>
    </source>
</evidence>
<dbReference type="CTD" id="38459"/>
<dbReference type="PANTHER" id="PTHR12504:SF0">
    <property type="entry name" value="MITOCHONDRIAL IMPORT RECEPTOR SUBUNIT TOM22 HOMOLOG"/>
    <property type="match status" value="1"/>
</dbReference>
<dbReference type="PANTHER" id="PTHR12504">
    <property type="entry name" value="MITOCHONDRIAL IMPORT RECEPTOR SUBUNIT TOM22"/>
    <property type="match status" value="1"/>
</dbReference>
<dbReference type="AlphaFoldDB" id="A0A7F5RKJ3"/>
<organism evidence="15 16">
    <name type="scientific">Agrilus planipennis</name>
    <name type="common">Emerald ash borer</name>
    <name type="synonym">Agrilus marcopoli</name>
    <dbReference type="NCBI Taxonomy" id="224129"/>
    <lineage>
        <taxon>Eukaryota</taxon>
        <taxon>Metazoa</taxon>
        <taxon>Ecdysozoa</taxon>
        <taxon>Arthropoda</taxon>
        <taxon>Hexapoda</taxon>
        <taxon>Insecta</taxon>
        <taxon>Pterygota</taxon>
        <taxon>Neoptera</taxon>
        <taxon>Endopterygota</taxon>
        <taxon>Coleoptera</taxon>
        <taxon>Polyphaga</taxon>
        <taxon>Elateriformia</taxon>
        <taxon>Buprestoidea</taxon>
        <taxon>Buprestidae</taxon>
        <taxon>Agrilinae</taxon>
        <taxon>Agrilus</taxon>
    </lineage>
</organism>
<keyword evidence="8 14" id="KW-1133">Transmembrane helix</keyword>
<dbReference type="GO" id="GO:0006886">
    <property type="term" value="P:intracellular protein transport"/>
    <property type="evidence" value="ECO:0007669"/>
    <property type="project" value="InterPro"/>
</dbReference>
<evidence type="ECO:0000256" key="3">
    <source>
        <dbReference type="ARBA" id="ARBA00016229"/>
    </source>
</evidence>
<dbReference type="OrthoDB" id="10016939at2759"/>
<keyword evidence="4" id="KW-0813">Transport</keyword>
<dbReference type="InterPro" id="IPR005683">
    <property type="entry name" value="Tom22"/>
</dbReference>
<keyword evidence="10" id="KW-0496">Mitochondrion</keyword>
<sequence>MSSEEVDSGMGSQEGSAKEFSPDKPAIEENYDDEPDETLSERLLGLSEMFPEPFRNTTHTALVSTKSTVKSLFNFSRNVIWIVVTSSLILFAPVIIEVERLQMEEAQRSQHKQMLLGPNTAISGGGMQPIMPPLQR</sequence>
<keyword evidence="6" id="KW-1000">Mitochondrion outer membrane</keyword>
<dbReference type="Proteomes" id="UP000192223">
    <property type="component" value="Unplaced"/>
</dbReference>
<dbReference type="KEGG" id="apln:108736769"/>
<dbReference type="RefSeq" id="XP_025836370.1">
    <property type="nucleotide sequence ID" value="XM_025980585.1"/>
</dbReference>
<feature type="compositionally biased region" description="Basic and acidic residues" evidence="13">
    <location>
        <begin position="16"/>
        <end position="27"/>
    </location>
</feature>
<evidence type="ECO:0000256" key="12">
    <source>
        <dbReference type="ARBA" id="ARBA00023170"/>
    </source>
</evidence>
<reference evidence="16" key="1">
    <citation type="submission" date="2025-08" db="UniProtKB">
        <authorList>
            <consortium name="RefSeq"/>
        </authorList>
    </citation>
    <scope>IDENTIFICATION</scope>
    <source>
        <tissue evidence="16">Entire body</tissue>
    </source>
</reference>
<gene>
    <name evidence="16" type="primary">LOC108736769</name>
</gene>
<dbReference type="CDD" id="cd22884">
    <property type="entry name" value="TOM22"/>
    <property type="match status" value="1"/>
</dbReference>
<feature type="transmembrane region" description="Helical" evidence="14">
    <location>
        <begin position="79"/>
        <end position="98"/>
    </location>
</feature>
<keyword evidence="7" id="KW-0653">Protein transport</keyword>
<feature type="region of interest" description="Disordered" evidence="13">
    <location>
        <begin position="1"/>
        <end position="39"/>
    </location>
</feature>
<evidence type="ECO:0000256" key="8">
    <source>
        <dbReference type="ARBA" id="ARBA00022989"/>
    </source>
</evidence>
<accession>A0A7F5RKJ3</accession>
<feature type="region of interest" description="Disordered" evidence="13">
    <location>
        <begin position="117"/>
        <end position="136"/>
    </location>
</feature>
<proteinExistence type="inferred from homology"/>
<evidence type="ECO:0000256" key="2">
    <source>
        <dbReference type="ARBA" id="ARBA00009874"/>
    </source>
</evidence>
<evidence type="ECO:0000256" key="4">
    <source>
        <dbReference type="ARBA" id="ARBA00022448"/>
    </source>
</evidence>
<evidence type="ECO:0000256" key="9">
    <source>
        <dbReference type="ARBA" id="ARBA00023010"/>
    </source>
</evidence>
<dbReference type="GO" id="GO:0005741">
    <property type="term" value="C:mitochondrial outer membrane"/>
    <property type="evidence" value="ECO:0007669"/>
    <property type="project" value="UniProtKB-SubCell"/>
</dbReference>
<comment type="similarity">
    <text evidence="2">Belongs to the Tom22 family.</text>
</comment>
<protein>
    <recommendedName>
        <fullName evidence="3">Mitochondrial import receptor subunit TOM22 homolog</fullName>
    </recommendedName>
</protein>
<keyword evidence="15" id="KW-1185">Reference proteome</keyword>
<evidence type="ECO:0000313" key="15">
    <source>
        <dbReference type="Proteomes" id="UP000192223"/>
    </source>
</evidence>
<evidence type="ECO:0000256" key="14">
    <source>
        <dbReference type="SAM" id="Phobius"/>
    </source>
</evidence>
<comment type="subcellular location">
    <subcellularLocation>
        <location evidence="1">Mitochondrion outer membrane</location>
        <topology evidence="1">Single-pass membrane protein</topology>
    </subcellularLocation>
</comment>